<organism evidence="1 2">
    <name type="scientific">Achlya hypogyna</name>
    <name type="common">Oomycete</name>
    <name type="synonym">Protoachlya hypogyna</name>
    <dbReference type="NCBI Taxonomy" id="1202772"/>
    <lineage>
        <taxon>Eukaryota</taxon>
        <taxon>Sar</taxon>
        <taxon>Stramenopiles</taxon>
        <taxon>Oomycota</taxon>
        <taxon>Saprolegniomycetes</taxon>
        <taxon>Saprolegniales</taxon>
        <taxon>Achlyaceae</taxon>
        <taxon>Achlya</taxon>
    </lineage>
</organism>
<protein>
    <submittedName>
        <fullName evidence="1">Uncharacterized protein</fullName>
    </submittedName>
</protein>
<dbReference type="OrthoDB" id="10318472at2759"/>
<dbReference type="EMBL" id="JNBR01001426">
    <property type="protein sequence ID" value="OQR87705.1"/>
    <property type="molecule type" value="Genomic_DNA"/>
</dbReference>
<evidence type="ECO:0000313" key="1">
    <source>
        <dbReference type="EMBL" id="OQR87705.1"/>
    </source>
</evidence>
<proteinExistence type="predicted"/>
<gene>
    <name evidence="1" type="ORF">ACHHYP_08124</name>
</gene>
<comment type="caution">
    <text evidence="1">The sequence shown here is derived from an EMBL/GenBank/DDBJ whole genome shotgun (WGS) entry which is preliminary data.</text>
</comment>
<accession>A0A1V9YPN8</accession>
<name>A0A1V9YPN8_ACHHY</name>
<sequence>MQGRVTRPGLYAAACEYQRLRDQGGELDPFLIAVDVCLVRWLARNQKVMCAGGIVWCTYEGDADSVDTLASIYILRSKDTTHQGIVTPILVQLDAQCRPWWPAANGVYGSTLIANGQVISPDFIVGPLNSTRTAYVPRAIVEIDTRHRSYANAKAWIRGLFAIFPSLRTGVAFKFFAPQCGNCGAFGAVVLVYRRKADDPDLNCPGDPELVYGASIGTAAVPEQMLESMDADDRAIFAANAFHDAIAVEIANGQREWASDTQRPVIRLRVEDLFYADANSLLAGAPSRLGGAHDIVDIKFRD</sequence>
<evidence type="ECO:0000313" key="2">
    <source>
        <dbReference type="Proteomes" id="UP000243579"/>
    </source>
</evidence>
<dbReference type="Proteomes" id="UP000243579">
    <property type="component" value="Unassembled WGS sequence"/>
</dbReference>
<dbReference type="AlphaFoldDB" id="A0A1V9YPN8"/>
<reference evidence="1 2" key="1">
    <citation type="journal article" date="2014" name="Genome Biol. Evol.">
        <title>The secreted proteins of Achlya hypogyna and Thraustotheca clavata identify the ancestral oomycete secretome and reveal gene acquisitions by horizontal gene transfer.</title>
        <authorList>
            <person name="Misner I."/>
            <person name="Blouin N."/>
            <person name="Leonard G."/>
            <person name="Richards T.A."/>
            <person name="Lane C.E."/>
        </authorList>
    </citation>
    <scope>NUCLEOTIDE SEQUENCE [LARGE SCALE GENOMIC DNA]</scope>
    <source>
        <strain evidence="1 2">ATCC 48635</strain>
    </source>
</reference>
<keyword evidence="2" id="KW-1185">Reference proteome</keyword>